<proteinExistence type="predicted"/>
<evidence type="ECO:0000313" key="2">
    <source>
        <dbReference type="EMBL" id="RAL66573.1"/>
    </source>
</evidence>
<gene>
    <name evidence="2" type="ORF">DID88_006263</name>
</gene>
<dbReference type="OrthoDB" id="5226996at2759"/>
<dbReference type="Proteomes" id="UP000249056">
    <property type="component" value="Unassembled WGS sequence"/>
</dbReference>
<feature type="compositionally biased region" description="Low complexity" evidence="1">
    <location>
        <begin position="87"/>
        <end position="97"/>
    </location>
</feature>
<feature type="compositionally biased region" description="Basic residues" evidence="1">
    <location>
        <begin position="400"/>
        <end position="414"/>
    </location>
</feature>
<sequence length="414" mass="47072">MEGYKTPRRQSMDIPWAKVLLMIQEHSIDSRTGSKRIVLLSIMMKSIQMKSVTALKNWPLPPEPIEQAVAPPSRVPSRARSSRTSRRSTASPSPSRPNMHRSRPSRFMEGSMNDKVSQLPPTPYLYHEEELRERYIEDELMGNNGQTSPGRRMAKPRGFMQHSNKSMGGESSLAGISDTSRQSTIFRFVQEETPQQRAVRERQEKAEKMYHELKANGFFRDGAIVQQPGFKPVRHSMDQHHDLSMILQSYQQPYQPSYRPSPSYQQPCQQQLSHALPPPPPDRYGRARFVPGALATLPSERLLSNYVDPEANFNEDENEDFHAIGTAITTQDSMDHTRLVVEVKSTSSRIMSQVASIEEGKAPQAKTGRPRAIKKNADNDRIFRPTPDSDSDSDQDAKVKPPRKIRRQPKSQTD</sequence>
<feature type="compositionally biased region" description="Low complexity" evidence="1">
    <location>
        <begin position="68"/>
        <end position="79"/>
    </location>
</feature>
<name>A0A395J4J4_9HELO</name>
<dbReference type="AlphaFoldDB" id="A0A395J4J4"/>
<evidence type="ECO:0000256" key="1">
    <source>
        <dbReference type="SAM" id="MobiDB-lite"/>
    </source>
</evidence>
<feature type="region of interest" description="Disordered" evidence="1">
    <location>
        <begin position="63"/>
        <end position="121"/>
    </location>
</feature>
<evidence type="ECO:0000313" key="3">
    <source>
        <dbReference type="Proteomes" id="UP000249056"/>
    </source>
</evidence>
<feature type="region of interest" description="Disordered" evidence="1">
    <location>
        <begin position="255"/>
        <end position="280"/>
    </location>
</feature>
<organism evidence="2 3">
    <name type="scientific">Monilinia fructigena</name>
    <dbReference type="NCBI Taxonomy" id="38457"/>
    <lineage>
        <taxon>Eukaryota</taxon>
        <taxon>Fungi</taxon>
        <taxon>Dikarya</taxon>
        <taxon>Ascomycota</taxon>
        <taxon>Pezizomycotina</taxon>
        <taxon>Leotiomycetes</taxon>
        <taxon>Helotiales</taxon>
        <taxon>Sclerotiniaceae</taxon>
        <taxon>Monilinia</taxon>
    </lineage>
</organism>
<feature type="region of interest" description="Disordered" evidence="1">
    <location>
        <begin position="357"/>
        <end position="414"/>
    </location>
</feature>
<accession>A0A395J4J4</accession>
<keyword evidence="3" id="KW-1185">Reference proteome</keyword>
<reference evidence="2 3" key="1">
    <citation type="submission" date="2018-06" db="EMBL/GenBank/DDBJ databases">
        <title>Genome Sequence of the Brown Rot Fungal Pathogen Monilinia fructigena.</title>
        <authorList>
            <person name="Landi L."/>
            <person name="De Miccolis Angelini R.M."/>
            <person name="Pollastro S."/>
            <person name="Abate D."/>
            <person name="Faretra F."/>
            <person name="Romanazzi G."/>
        </authorList>
    </citation>
    <scope>NUCLEOTIDE SEQUENCE [LARGE SCALE GENOMIC DNA]</scope>
    <source>
        <strain evidence="2 3">Mfrg269</strain>
    </source>
</reference>
<comment type="caution">
    <text evidence="2">The sequence shown here is derived from an EMBL/GenBank/DDBJ whole genome shotgun (WGS) entry which is preliminary data.</text>
</comment>
<feature type="compositionally biased region" description="Low complexity" evidence="1">
    <location>
        <begin position="255"/>
        <end position="271"/>
    </location>
</feature>
<dbReference type="EMBL" id="QKRW01000006">
    <property type="protein sequence ID" value="RAL66573.1"/>
    <property type="molecule type" value="Genomic_DNA"/>
</dbReference>
<protein>
    <submittedName>
        <fullName evidence="2">Uncharacterized protein</fullName>
    </submittedName>
</protein>